<evidence type="ECO:0000313" key="3">
    <source>
        <dbReference type="EMBL" id="MFC5887283.1"/>
    </source>
</evidence>
<feature type="transmembrane region" description="Helical" evidence="2">
    <location>
        <begin position="90"/>
        <end position="109"/>
    </location>
</feature>
<dbReference type="Proteomes" id="UP001596067">
    <property type="component" value="Unassembled WGS sequence"/>
</dbReference>
<feature type="transmembrane region" description="Helical" evidence="2">
    <location>
        <begin position="61"/>
        <end position="83"/>
    </location>
</feature>
<feature type="region of interest" description="Disordered" evidence="1">
    <location>
        <begin position="182"/>
        <end position="222"/>
    </location>
</feature>
<dbReference type="Pfam" id="PF19609">
    <property type="entry name" value="DUF6114"/>
    <property type="match status" value="1"/>
</dbReference>
<name>A0ABW1EZ18_9ACTN</name>
<keyword evidence="2" id="KW-1133">Transmembrane helix</keyword>
<evidence type="ECO:0000256" key="1">
    <source>
        <dbReference type="SAM" id="MobiDB-lite"/>
    </source>
</evidence>
<feature type="transmembrane region" description="Helical" evidence="2">
    <location>
        <begin position="32"/>
        <end position="49"/>
    </location>
</feature>
<evidence type="ECO:0000313" key="4">
    <source>
        <dbReference type="Proteomes" id="UP001596067"/>
    </source>
</evidence>
<keyword evidence="2" id="KW-0812">Transmembrane</keyword>
<dbReference type="InterPro" id="IPR046096">
    <property type="entry name" value="DUF6114"/>
</dbReference>
<evidence type="ECO:0000256" key="2">
    <source>
        <dbReference type="SAM" id="Phobius"/>
    </source>
</evidence>
<reference evidence="4" key="1">
    <citation type="journal article" date="2019" name="Int. J. Syst. Evol. Microbiol.">
        <title>The Global Catalogue of Microorganisms (GCM) 10K type strain sequencing project: providing services to taxonomists for standard genome sequencing and annotation.</title>
        <authorList>
            <consortium name="The Broad Institute Genomics Platform"/>
            <consortium name="The Broad Institute Genome Sequencing Center for Infectious Disease"/>
            <person name="Wu L."/>
            <person name="Ma J."/>
        </authorList>
    </citation>
    <scope>NUCLEOTIDE SEQUENCE [LARGE SCALE GENOMIC DNA]</scope>
    <source>
        <strain evidence="4">CGMCC 4.1469</strain>
    </source>
</reference>
<feature type="compositionally biased region" description="Low complexity" evidence="1">
    <location>
        <begin position="182"/>
        <end position="192"/>
    </location>
</feature>
<protein>
    <submittedName>
        <fullName evidence="3">DUF6114 domain-containing protein</fullName>
    </submittedName>
</protein>
<organism evidence="3 4">
    <name type="scientific">Kitasatospora aburaviensis</name>
    <dbReference type="NCBI Taxonomy" id="67265"/>
    <lineage>
        <taxon>Bacteria</taxon>
        <taxon>Bacillati</taxon>
        <taxon>Actinomycetota</taxon>
        <taxon>Actinomycetes</taxon>
        <taxon>Kitasatosporales</taxon>
        <taxon>Streptomycetaceae</taxon>
        <taxon>Kitasatospora</taxon>
    </lineage>
</organism>
<keyword evidence="2" id="KW-0472">Membrane</keyword>
<proteinExistence type="predicted"/>
<dbReference type="RefSeq" id="WP_313765581.1">
    <property type="nucleotide sequence ID" value="NZ_BAAAVH010000002.1"/>
</dbReference>
<gene>
    <name evidence="3" type="ORF">ACFP0N_20145</name>
</gene>
<dbReference type="EMBL" id="JBHSOD010000025">
    <property type="protein sequence ID" value="MFC5887283.1"/>
    <property type="molecule type" value="Genomic_DNA"/>
</dbReference>
<comment type="caution">
    <text evidence="3">The sequence shown here is derived from an EMBL/GenBank/DDBJ whole genome shotgun (WGS) entry which is preliminary data.</text>
</comment>
<sequence length="222" mass="22592">MSSALAELRPADHENPVQWVRRVFRNFRRSRPFYGGLLAMFAGVPIMYFPYAKLSLNGMTVAMATTAGAGSLIIGILLIVLGLTAWFQSAVRIFAGVATMLLTLVSIPVSNLSGFGMSLLPGLIGGGLMVAWAPNPVAAEPAAATAAEAVAVDAATAETVAAAPVAEATAARAATAGAAPAEAATAQLPAVPGQGERPVLDKAPTAEGTVPRQQGGDVEEAR</sequence>
<accession>A0ABW1EZ18</accession>
<keyword evidence="4" id="KW-1185">Reference proteome</keyword>